<accession>A0AAD7BIN5</accession>
<organism evidence="1 2">
    <name type="scientific">Roridomyces roridus</name>
    <dbReference type="NCBI Taxonomy" id="1738132"/>
    <lineage>
        <taxon>Eukaryota</taxon>
        <taxon>Fungi</taxon>
        <taxon>Dikarya</taxon>
        <taxon>Basidiomycota</taxon>
        <taxon>Agaricomycotina</taxon>
        <taxon>Agaricomycetes</taxon>
        <taxon>Agaricomycetidae</taxon>
        <taxon>Agaricales</taxon>
        <taxon>Marasmiineae</taxon>
        <taxon>Mycenaceae</taxon>
        <taxon>Roridomyces</taxon>
    </lineage>
</organism>
<comment type="caution">
    <text evidence="1">The sequence shown here is derived from an EMBL/GenBank/DDBJ whole genome shotgun (WGS) entry which is preliminary data.</text>
</comment>
<dbReference type="Proteomes" id="UP001221142">
    <property type="component" value="Unassembled WGS sequence"/>
</dbReference>
<proteinExistence type="predicted"/>
<gene>
    <name evidence="1" type="ORF">FB45DRAFT_1061774</name>
</gene>
<dbReference type="EMBL" id="JARKIF010000015">
    <property type="protein sequence ID" value="KAJ7622171.1"/>
    <property type="molecule type" value="Genomic_DNA"/>
</dbReference>
<evidence type="ECO:0008006" key="3">
    <source>
        <dbReference type="Google" id="ProtNLM"/>
    </source>
</evidence>
<name>A0AAD7BIN5_9AGAR</name>
<reference evidence="1" key="1">
    <citation type="submission" date="2023-03" db="EMBL/GenBank/DDBJ databases">
        <title>Massive genome expansion in bonnet fungi (Mycena s.s.) driven by repeated elements and novel gene families across ecological guilds.</title>
        <authorList>
            <consortium name="Lawrence Berkeley National Laboratory"/>
            <person name="Harder C.B."/>
            <person name="Miyauchi S."/>
            <person name="Viragh M."/>
            <person name="Kuo A."/>
            <person name="Thoen E."/>
            <person name="Andreopoulos B."/>
            <person name="Lu D."/>
            <person name="Skrede I."/>
            <person name="Drula E."/>
            <person name="Henrissat B."/>
            <person name="Morin E."/>
            <person name="Kohler A."/>
            <person name="Barry K."/>
            <person name="LaButti K."/>
            <person name="Morin E."/>
            <person name="Salamov A."/>
            <person name="Lipzen A."/>
            <person name="Mereny Z."/>
            <person name="Hegedus B."/>
            <person name="Baldrian P."/>
            <person name="Stursova M."/>
            <person name="Weitz H."/>
            <person name="Taylor A."/>
            <person name="Grigoriev I.V."/>
            <person name="Nagy L.G."/>
            <person name="Martin F."/>
            <person name="Kauserud H."/>
        </authorList>
    </citation>
    <scope>NUCLEOTIDE SEQUENCE</scope>
    <source>
        <strain evidence="1">9284</strain>
    </source>
</reference>
<evidence type="ECO:0000313" key="2">
    <source>
        <dbReference type="Proteomes" id="UP001221142"/>
    </source>
</evidence>
<protein>
    <recommendedName>
        <fullName evidence="3">F-box domain-containing protein</fullName>
    </recommendedName>
</protein>
<dbReference type="AlphaFoldDB" id="A0AAD7BIN5"/>
<keyword evidence="2" id="KW-1185">Reference proteome</keyword>
<sequence length="532" mass="59270">MYSPFSNILHTSAVPSPAECQQIQELLRGPRQEITRLQRLIDEATQKRDELQHFVDAHTALLSSARRLPDDILSEIFVACLAPTRNPAFCADQSPLLVSHISTNWRRVALSTPRLWASMHIAVPDQSRLDRLTEQVSLWLSRSGAVPLSISLALSQTASWTPDGLCDISSLLSILLAESRRWRNIHFSVSNAASNFFIPQLTAADVPLLHSMSFSNDISYGARTGTPVDVSHPPLSFLGTDSLRSLTTSVYSLDLHAPGAVSWYTLVHLKLEMETHGGITHSSALHVLSQCHFLEYCVIPLYRRTARDSPLAASVAHFTLPYLTELRLEVLGQAYDQHTKFFSCISLPALRYFEFKGGSISNVNSDPRLLRECFFPQDLSSLEQLEVEVARLPQAVFLNMLPEMTSLQKLHMTRELSSEQPVDGDTLMHTSELLVQLTVPDTGDVVLPQLRQLDLGTFRNQPAQQIVAFVQSRRVASRVGVAQLERFSGRLDRVSGIEVLEKLGDEVAEGLDINLRYTGITPPQYSPMEGIL</sequence>
<evidence type="ECO:0000313" key="1">
    <source>
        <dbReference type="EMBL" id="KAJ7622171.1"/>
    </source>
</evidence>